<dbReference type="Gene3D" id="3.10.450.50">
    <property type="match status" value="1"/>
</dbReference>
<proteinExistence type="predicted"/>
<evidence type="ECO:0000313" key="1">
    <source>
        <dbReference type="EMBL" id="GAA2042989.1"/>
    </source>
</evidence>
<comment type="caution">
    <text evidence="1">The sequence shown here is derived from an EMBL/GenBank/DDBJ whole genome shotgun (WGS) entry which is preliminary data.</text>
</comment>
<sequence length="131" mass="14314">MTADAEQLSVVDIPENCGNAPRKIVIRDFLIALYSRAADAVIATLQDDIQWQLVGSRTLSTAADVRQWLGAEEPVNELKLHTIITHGTDCGADGTIRHPDGSQSHFNHVIVFAGHGKNAKIKEIRSYIIDA</sequence>
<dbReference type="SUPFAM" id="SSF54427">
    <property type="entry name" value="NTF2-like"/>
    <property type="match status" value="1"/>
</dbReference>
<keyword evidence="2" id="KW-1185">Reference proteome</keyword>
<dbReference type="Proteomes" id="UP001501461">
    <property type="component" value="Unassembled WGS sequence"/>
</dbReference>
<dbReference type="InterPro" id="IPR032710">
    <property type="entry name" value="NTF2-like_dom_sf"/>
</dbReference>
<evidence type="ECO:0000313" key="2">
    <source>
        <dbReference type="Proteomes" id="UP001501461"/>
    </source>
</evidence>
<accession>A0ABN2UTY7</accession>
<name>A0ABN2UTY7_9MICC</name>
<reference evidence="2" key="1">
    <citation type="journal article" date="2019" name="Int. J. Syst. Evol. Microbiol.">
        <title>The Global Catalogue of Microorganisms (GCM) 10K type strain sequencing project: providing services to taxonomists for standard genome sequencing and annotation.</title>
        <authorList>
            <consortium name="The Broad Institute Genomics Platform"/>
            <consortium name="The Broad Institute Genome Sequencing Center for Infectious Disease"/>
            <person name="Wu L."/>
            <person name="Ma J."/>
        </authorList>
    </citation>
    <scope>NUCLEOTIDE SEQUENCE [LARGE SCALE GENOMIC DNA]</scope>
    <source>
        <strain evidence="2">JCM 13595</strain>
    </source>
</reference>
<organism evidence="1 2">
    <name type="scientific">Yaniella flava</name>
    <dbReference type="NCBI Taxonomy" id="287930"/>
    <lineage>
        <taxon>Bacteria</taxon>
        <taxon>Bacillati</taxon>
        <taxon>Actinomycetota</taxon>
        <taxon>Actinomycetes</taxon>
        <taxon>Micrococcales</taxon>
        <taxon>Micrococcaceae</taxon>
        <taxon>Yaniella</taxon>
    </lineage>
</organism>
<protein>
    <submittedName>
        <fullName evidence="1">Nuclear transport factor 2 family protein</fullName>
    </submittedName>
</protein>
<dbReference type="EMBL" id="BAAAMN010000049">
    <property type="protein sequence ID" value="GAA2042989.1"/>
    <property type="molecule type" value="Genomic_DNA"/>
</dbReference>
<gene>
    <name evidence="1" type="ORF">GCM10009720_24670</name>
</gene>
<dbReference type="RefSeq" id="WP_343959137.1">
    <property type="nucleotide sequence ID" value="NZ_BAAAMN010000049.1"/>
</dbReference>